<name>A0A0A7PC42_9SPHN</name>
<reference evidence="1 2" key="1">
    <citation type="journal article" date="2015" name="Int. J. Syst. Evol. Microbiol.">
        <title>Description of Sphingopyxis fribergensis sp. nov. - a soil bacterium with the ability to degrade styrene and phenylacetic acid.</title>
        <authorList>
            <person name="Oelschlagel M."/>
            <person name="Ruckert C."/>
            <person name="Kalinowski J."/>
            <person name="Schmidt G."/>
            <person name="Schlomann M."/>
            <person name="Tischler D."/>
        </authorList>
    </citation>
    <scope>NUCLEOTIDE SEQUENCE [LARGE SCALE GENOMIC DNA]</scope>
    <source>
        <strain evidence="1 2">Kp5.2</strain>
    </source>
</reference>
<keyword evidence="2" id="KW-1185">Reference proteome</keyword>
<dbReference type="Proteomes" id="UP000030907">
    <property type="component" value="Chromosome"/>
</dbReference>
<proteinExistence type="predicted"/>
<dbReference type="OrthoDB" id="7446440at2"/>
<evidence type="ECO:0000313" key="2">
    <source>
        <dbReference type="Proteomes" id="UP000030907"/>
    </source>
</evidence>
<gene>
    <name evidence="1" type="ORF">SKP52_03230</name>
</gene>
<dbReference type="RefSeq" id="WP_039571652.1">
    <property type="nucleotide sequence ID" value="NZ_CP009122.1"/>
</dbReference>
<organism evidence="1 2">
    <name type="scientific">Sphingopyxis fribergensis</name>
    <dbReference type="NCBI Taxonomy" id="1515612"/>
    <lineage>
        <taxon>Bacteria</taxon>
        <taxon>Pseudomonadati</taxon>
        <taxon>Pseudomonadota</taxon>
        <taxon>Alphaproteobacteria</taxon>
        <taxon>Sphingomonadales</taxon>
        <taxon>Sphingomonadaceae</taxon>
        <taxon>Sphingopyxis</taxon>
    </lineage>
</organism>
<dbReference type="KEGG" id="sphk:SKP52_03230"/>
<protein>
    <submittedName>
        <fullName evidence="1">Uncharacterized protein</fullName>
    </submittedName>
</protein>
<evidence type="ECO:0000313" key="1">
    <source>
        <dbReference type="EMBL" id="AJA07575.1"/>
    </source>
</evidence>
<accession>A0A0A7PC42</accession>
<sequence length="271" mass="28905">MIPAGSLGGALLLLAAQPLPSSVPGEGLAAAAAHFQFAPPVGQPMTYRVTTRRIGREGALINFSLTYALQWQRVGRGYRLEAVMQRIDSDARPEVTRALSLMLEPLVGEPTAYLVAPDGSRVDLVDPDRLWARVTARIEAVSAESGRPEARQLAQLVAALPAGERDRLASADIRALVAPANGAIPVSTLADGASVSMMHDGALQTIAKVERDSAPVAGTAKPLEIDNLWTVDTSTGLVMREQRQSWIIDAEGDGRTLVEERVRALEFTPEG</sequence>
<dbReference type="HOGENOM" id="CLU_1026375_0_0_5"/>
<dbReference type="EMBL" id="CP009122">
    <property type="protein sequence ID" value="AJA07575.1"/>
    <property type="molecule type" value="Genomic_DNA"/>
</dbReference>
<dbReference type="AlphaFoldDB" id="A0A0A7PC42"/>
<dbReference type="STRING" id="1515612.SKP52_03230"/>